<dbReference type="AlphaFoldDB" id="A0A1G5K517"/>
<keyword evidence="3" id="KW-1185">Reference proteome</keyword>
<dbReference type="Pfam" id="PF00535">
    <property type="entry name" value="Glycos_transf_2"/>
    <property type="match status" value="1"/>
</dbReference>
<dbReference type="GO" id="GO:0016740">
    <property type="term" value="F:transferase activity"/>
    <property type="evidence" value="ECO:0007669"/>
    <property type="project" value="UniProtKB-KW"/>
</dbReference>
<dbReference type="PANTHER" id="PTHR43685:SF2">
    <property type="entry name" value="GLYCOSYLTRANSFERASE 2-LIKE DOMAIN-CONTAINING PROTEIN"/>
    <property type="match status" value="1"/>
</dbReference>
<dbReference type="PANTHER" id="PTHR43685">
    <property type="entry name" value="GLYCOSYLTRANSFERASE"/>
    <property type="match status" value="1"/>
</dbReference>
<name>A0A1G5K517_9RHOB</name>
<dbReference type="Gene3D" id="3.90.550.10">
    <property type="entry name" value="Spore Coat Polysaccharide Biosynthesis Protein SpsA, Chain A"/>
    <property type="match status" value="1"/>
</dbReference>
<gene>
    <name evidence="2" type="ORF">SAMN05660710_03654</name>
</gene>
<dbReference type="OrthoDB" id="153025at2"/>
<dbReference type="STRING" id="336292.SAMN05660710_03654"/>
<feature type="domain" description="Glycosyltransferase 2-like" evidence="1">
    <location>
        <begin position="7"/>
        <end position="134"/>
    </location>
</feature>
<organism evidence="2 3">
    <name type="scientific">Paracoccus tibetensis</name>
    <dbReference type="NCBI Taxonomy" id="336292"/>
    <lineage>
        <taxon>Bacteria</taxon>
        <taxon>Pseudomonadati</taxon>
        <taxon>Pseudomonadota</taxon>
        <taxon>Alphaproteobacteria</taxon>
        <taxon>Rhodobacterales</taxon>
        <taxon>Paracoccaceae</taxon>
        <taxon>Paracoccus</taxon>
    </lineage>
</organism>
<evidence type="ECO:0000259" key="1">
    <source>
        <dbReference type="Pfam" id="PF00535"/>
    </source>
</evidence>
<dbReference type="RefSeq" id="WP_090748204.1">
    <property type="nucleotide sequence ID" value="NZ_FMVT01000021.1"/>
</dbReference>
<dbReference type="EMBL" id="FMVT01000021">
    <property type="protein sequence ID" value="SCY94989.1"/>
    <property type="molecule type" value="Genomic_DNA"/>
</dbReference>
<sequence length="323" mass="34919">MREPVGSVIICTRNRPRQLLACVASVAAAAARCPELPVEIIVVENSSDPQLALDPAAVLDAAGGLGRFVSLPVSGLSNARNAGMSAARGRLLIFTDDDCLMDPDFMRDLLRHDAEGADDMFLGGRVKLGDPTDLPFTIKDEPVEQLYEPSIHPGGFVPGCSFVLSRTTANRIGGFDTTFGAGAPFQAGEDTDYIIRGHMAGVPIRYVPDMCVQHHHGRKQLAEVVDLSRAYSYANGALYGKYIRQKWLLKHFFWSLRSAWREGRGGPSFRPELGISWSQVARANVAGFAAFFLRPPAFLRAPAAARPPAKTVPALSASSRLDA</sequence>
<proteinExistence type="predicted"/>
<evidence type="ECO:0000313" key="3">
    <source>
        <dbReference type="Proteomes" id="UP000199502"/>
    </source>
</evidence>
<keyword evidence="2" id="KW-0808">Transferase</keyword>
<accession>A0A1G5K517</accession>
<reference evidence="2 3" key="1">
    <citation type="submission" date="2016-10" db="EMBL/GenBank/DDBJ databases">
        <authorList>
            <person name="de Groot N.N."/>
        </authorList>
    </citation>
    <scope>NUCLEOTIDE SEQUENCE [LARGE SCALE GENOMIC DNA]</scope>
    <source>
        <strain evidence="2 3">CGMCC 1.8925</strain>
    </source>
</reference>
<protein>
    <submittedName>
        <fullName evidence="2">Glycosyltransferase, GT2 family</fullName>
    </submittedName>
</protein>
<evidence type="ECO:0000313" key="2">
    <source>
        <dbReference type="EMBL" id="SCY94989.1"/>
    </source>
</evidence>
<dbReference type="InterPro" id="IPR029044">
    <property type="entry name" value="Nucleotide-diphossugar_trans"/>
</dbReference>
<dbReference type="InterPro" id="IPR001173">
    <property type="entry name" value="Glyco_trans_2-like"/>
</dbReference>
<dbReference type="Proteomes" id="UP000199502">
    <property type="component" value="Unassembled WGS sequence"/>
</dbReference>
<dbReference type="InterPro" id="IPR050834">
    <property type="entry name" value="Glycosyltransf_2"/>
</dbReference>
<dbReference type="SUPFAM" id="SSF53448">
    <property type="entry name" value="Nucleotide-diphospho-sugar transferases"/>
    <property type="match status" value="1"/>
</dbReference>